<dbReference type="KEGG" id="rpod:E0E05_03225"/>
<dbReference type="PRINTS" id="PR00051">
    <property type="entry name" value="DNAA"/>
</dbReference>
<dbReference type="SUPFAM" id="SSF52540">
    <property type="entry name" value="P-loop containing nucleoside triphosphate hydrolases"/>
    <property type="match status" value="1"/>
</dbReference>
<dbReference type="GO" id="GO:0008289">
    <property type="term" value="F:lipid binding"/>
    <property type="evidence" value="ECO:0007669"/>
    <property type="project" value="UniProtKB-KW"/>
</dbReference>
<evidence type="ECO:0000259" key="14">
    <source>
        <dbReference type="SMART" id="SM00760"/>
    </source>
</evidence>
<dbReference type="Gene3D" id="3.30.300.180">
    <property type="match status" value="1"/>
</dbReference>
<dbReference type="InterPro" id="IPR018312">
    <property type="entry name" value="Chromosome_initiator_DnaA_CS"/>
</dbReference>
<feature type="domain" description="Chromosomal replication initiator DnaA C-terminal" evidence="14">
    <location>
        <begin position="410"/>
        <end position="479"/>
    </location>
</feature>
<dbReference type="CDD" id="cd00009">
    <property type="entry name" value="AAA"/>
    <property type="match status" value="1"/>
</dbReference>
<dbReference type="InterPro" id="IPR003593">
    <property type="entry name" value="AAA+_ATPase"/>
</dbReference>
<dbReference type="Pfam" id="PF11638">
    <property type="entry name" value="DnaA_N"/>
    <property type="match status" value="1"/>
</dbReference>
<keyword evidence="3 8" id="KW-0235">DNA replication</keyword>
<feature type="domain" description="AAA+ ATPase" evidence="13">
    <location>
        <begin position="195"/>
        <end position="322"/>
    </location>
</feature>
<evidence type="ECO:0000259" key="13">
    <source>
        <dbReference type="SMART" id="SM00382"/>
    </source>
</evidence>
<evidence type="ECO:0000256" key="6">
    <source>
        <dbReference type="ARBA" id="ARBA00023121"/>
    </source>
</evidence>
<gene>
    <name evidence="8 15" type="primary">dnaA</name>
    <name evidence="15" type="ORF">E0E05_03225</name>
</gene>
<keyword evidence="6 8" id="KW-0446">Lipid-binding</keyword>
<keyword evidence="2 8" id="KW-0963">Cytoplasm</keyword>
<evidence type="ECO:0000256" key="8">
    <source>
        <dbReference type="HAMAP-Rule" id="MF_00377"/>
    </source>
</evidence>
<feature type="region of interest" description="Disordered" evidence="12">
    <location>
        <begin position="131"/>
        <end position="155"/>
    </location>
</feature>
<dbReference type="GO" id="GO:0005524">
    <property type="term" value="F:ATP binding"/>
    <property type="evidence" value="ECO:0007669"/>
    <property type="project" value="UniProtKB-UniRule"/>
</dbReference>
<feature type="binding site" evidence="8">
    <location>
        <position position="210"/>
    </location>
    <ligand>
        <name>ATP</name>
        <dbReference type="ChEBI" id="CHEBI:30616"/>
    </ligand>
</feature>
<evidence type="ECO:0000256" key="7">
    <source>
        <dbReference type="ARBA" id="ARBA00023125"/>
    </source>
</evidence>
<dbReference type="InterPro" id="IPR010921">
    <property type="entry name" value="Trp_repressor/repl_initiator"/>
</dbReference>
<dbReference type="Pfam" id="PF00308">
    <property type="entry name" value="Bac_DnaA"/>
    <property type="match status" value="1"/>
</dbReference>
<evidence type="ECO:0000313" key="15">
    <source>
        <dbReference type="EMBL" id="QBK29697.1"/>
    </source>
</evidence>
<comment type="domain">
    <text evidence="8">Domain I is involved in oligomerization and binding regulators, domain II is flexibile and of varying length in different bacteria, domain III forms the AAA+ region, while domain IV binds dsDNA.</text>
</comment>
<reference evidence="15 16" key="1">
    <citation type="journal article" date="2017" name="Int. J. Syst. Evol. Microbiol.">
        <title>Roseitalea porphyridii gen. nov., sp. nov., isolated from a red alga, and reclassification of Hoeflea suaedae Chung et al. 2013 as Pseudohoeflea suaedae gen. nov., comb. nov.</title>
        <authorList>
            <person name="Hyeon J.W."/>
            <person name="Jeong S.E."/>
            <person name="Baek K."/>
            <person name="Jeon C.O."/>
        </authorList>
    </citation>
    <scope>NUCLEOTIDE SEQUENCE [LARGE SCALE GENOMIC DNA]</scope>
    <source>
        <strain evidence="15 16">MA7-20</strain>
    </source>
</reference>
<name>A0A4P6UX11_9HYPH</name>
<dbReference type="GO" id="GO:0006275">
    <property type="term" value="P:regulation of DNA replication"/>
    <property type="evidence" value="ECO:0007669"/>
    <property type="project" value="UniProtKB-UniRule"/>
</dbReference>
<evidence type="ECO:0000256" key="12">
    <source>
        <dbReference type="SAM" id="MobiDB-lite"/>
    </source>
</evidence>
<organism evidence="15 16">
    <name type="scientific">Roseitalea porphyridii</name>
    <dbReference type="NCBI Taxonomy" id="1852022"/>
    <lineage>
        <taxon>Bacteria</taxon>
        <taxon>Pseudomonadati</taxon>
        <taxon>Pseudomonadota</taxon>
        <taxon>Alphaproteobacteria</taxon>
        <taxon>Hyphomicrobiales</taxon>
        <taxon>Ahrensiaceae</taxon>
        <taxon>Roseitalea</taxon>
    </lineage>
</organism>
<dbReference type="PANTHER" id="PTHR30050:SF2">
    <property type="entry name" value="CHROMOSOMAL REPLICATION INITIATOR PROTEIN DNAA"/>
    <property type="match status" value="1"/>
</dbReference>
<dbReference type="GO" id="GO:0005737">
    <property type="term" value="C:cytoplasm"/>
    <property type="evidence" value="ECO:0007669"/>
    <property type="project" value="UniProtKB-SubCell"/>
</dbReference>
<dbReference type="PANTHER" id="PTHR30050">
    <property type="entry name" value="CHROMOSOMAL REPLICATION INITIATOR PROTEIN DNAA"/>
    <property type="match status" value="1"/>
</dbReference>
<dbReference type="PROSITE" id="PS01008">
    <property type="entry name" value="DNAA"/>
    <property type="match status" value="1"/>
</dbReference>
<protein>
    <recommendedName>
        <fullName evidence="8 9">Chromosomal replication initiator protein DnaA</fullName>
    </recommendedName>
</protein>
<evidence type="ECO:0000256" key="4">
    <source>
        <dbReference type="ARBA" id="ARBA00022741"/>
    </source>
</evidence>
<keyword evidence="7 8" id="KW-0238">DNA-binding</keyword>
<dbReference type="InterPro" id="IPR038454">
    <property type="entry name" value="DnaA_N_sf"/>
</dbReference>
<dbReference type="HAMAP" id="MF_00377">
    <property type="entry name" value="DnaA_bact"/>
    <property type="match status" value="1"/>
</dbReference>
<dbReference type="SMART" id="SM00760">
    <property type="entry name" value="Bac_DnaA_C"/>
    <property type="match status" value="1"/>
</dbReference>
<comment type="similarity">
    <text evidence="1 8 11">Belongs to the DnaA family.</text>
</comment>
<evidence type="ECO:0000256" key="11">
    <source>
        <dbReference type="RuleBase" id="RU004227"/>
    </source>
</evidence>
<evidence type="ECO:0000256" key="5">
    <source>
        <dbReference type="ARBA" id="ARBA00022840"/>
    </source>
</evidence>
<dbReference type="GO" id="GO:0003688">
    <property type="term" value="F:DNA replication origin binding"/>
    <property type="evidence" value="ECO:0007669"/>
    <property type="project" value="UniProtKB-UniRule"/>
</dbReference>
<evidence type="ECO:0000256" key="9">
    <source>
        <dbReference type="NCBIfam" id="TIGR00362"/>
    </source>
</evidence>
<feature type="binding site" evidence="8">
    <location>
        <position position="206"/>
    </location>
    <ligand>
        <name>ATP</name>
        <dbReference type="ChEBI" id="CHEBI:30616"/>
    </ligand>
</feature>
<evidence type="ECO:0000313" key="16">
    <source>
        <dbReference type="Proteomes" id="UP000293719"/>
    </source>
</evidence>
<evidence type="ECO:0000256" key="1">
    <source>
        <dbReference type="ARBA" id="ARBA00006583"/>
    </source>
</evidence>
<keyword evidence="4 8" id="KW-0547">Nucleotide-binding</keyword>
<comment type="function">
    <text evidence="8 10">Plays an essential role in the initiation and regulation of chromosomal replication. ATP-DnaA binds to the origin of replication (oriC) to initiate formation of the DNA replication initiation complex once per cell cycle. Binds the DnaA box (a 9 base pair repeat at the origin) and separates the double-stranded (ds)DNA. Forms a right-handed helical filament on oriC DNA; dsDNA binds to the exterior of the filament while single-stranded (ss)DNA is stabiized in the filament's interior. The ATP-DnaA-oriC complex binds and stabilizes one strand of the AT-rich DNA unwinding element (DUE), permitting loading of DNA polymerase. After initiation quickly degrades to an ADP-DnaA complex that is not apt for DNA replication. Binds acidic phospholipids.</text>
</comment>
<dbReference type="SUPFAM" id="SSF48295">
    <property type="entry name" value="TrpR-like"/>
    <property type="match status" value="1"/>
</dbReference>
<evidence type="ECO:0000256" key="2">
    <source>
        <dbReference type="ARBA" id="ARBA00022490"/>
    </source>
</evidence>
<feature type="binding site" evidence="8">
    <location>
        <position position="208"/>
    </location>
    <ligand>
        <name>ATP</name>
        <dbReference type="ChEBI" id="CHEBI:30616"/>
    </ligand>
</feature>
<dbReference type="Gene3D" id="1.10.8.60">
    <property type="match status" value="1"/>
</dbReference>
<dbReference type="InterPro" id="IPR020591">
    <property type="entry name" value="Chromosome_initiator_DnaA-like"/>
</dbReference>
<dbReference type="InterPro" id="IPR024633">
    <property type="entry name" value="DnaA_N_dom"/>
</dbReference>
<feature type="region of interest" description="Domain IV, binds dsDNA" evidence="8">
    <location>
        <begin position="383"/>
        <end position="502"/>
    </location>
</feature>
<proteinExistence type="inferred from homology"/>
<comment type="subcellular location">
    <subcellularLocation>
        <location evidence="8">Cytoplasm</location>
    </subcellularLocation>
</comment>
<keyword evidence="5 8" id="KW-0067">ATP-binding</keyword>
<dbReference type="GO" id="GO:0005886">
    <property type="term" value="C:plasma membrane"/>
    <property type="evidence" value="ECO:0007669"/>
    <property type="project" value="TreeGrafter"/>
</dbReference>
<keyword evidence="16" id="KW-1185">Reference proteome</keyword>
<dbReference type="InterPro" id="IPR013317">
    <property type="entry name" value="DnaA_dom"/>
</dbReference>
<accession>A0A4P6UX11</accession>
<dbReference type="EMBL" id="CP036532">
    <property type="protein sequence ID" value="QBK29697.1"/>
    <property type="molecule type" value="Genomic_DNA"/>
</dbReference>
<evidence type="ECO:0000256" key="10">
    <source>
        <dbReference type="RuleBase" id="RU000577"/>
    </source>
</evidence>
<dbReference type="Gene3D" id="3.40.50.300">
    <property type="entry name" value="P-loop containing nucleotide triphosphate hydrolases"/>
    <property type="match status" value="1"/>
</dbReference>
<dbReference type="NCBIfam" id="TIGR00362">
    <property type="entry name" value="DnaA"/>
    <property type="match status" value="1"/>
</dbReference>
<dbReference type="Gene3D" id="1.10.1750.10">
    <property type="match status" value="1"/>
</dbReference>
<comment type="subunit">
    <text evidence="8">Oligomerizes as a right-handed, spiral filament on DNA at oriC.</text>
</comment>
<dbReference type="Proteomes" id="UP000293719">
    <property type="component" value="Chromosome"/>
</dbReference>
<dbReference type="InterPro" id="IPR027417">
    <property type="entry name" value="P-loop_NTPase"/>
</dbReference>
<feature type="region of interest" description="Disordered" evidence="12">
    <location>
        <begin position="1"/>
        <end position="24"/>
    </location>
</feature>
<dbReference type="SMART" id="SM00382">
    <property type="entry name" value="AAA"/>
    <property type="match status" value="1"/>
</dbReference>
<feature type="binding site" evidence="8">
    <location>
        <position position="209"/>
    </location>
    <ligand>
        <name>ATP</name>
        <dbReference type="ChEBI" id="CHEBI:30616"/>
    </ligand>
</feature>
<dbReference type="FunFam" id="1.10.1750.10:FF:000002">
    <property type="entry name" value="Chromosomal replication initiator protein DnaA"/>
    <property type="match status" value="1"/>
</dbReference>
<dbReference type="CDD" id="cd06571">
    <property type="entry name" value="Bac_DnaA_C"/>
    <property type="match status" value="1"/>
</dbReference>
<feature type="compositionally biased region" description="Basic and acidic residues" evidence="12">
    <location>
        <begin position="1"/>
        <end position="19"/>
    </location>
</feature>
<sequence>MSNKKPDEDGKDAPSDARKASAGSRTFEKICQQLRAKLGGEVYQSWFKRLKLEDADGPVVQLSVPTPFLRNWINNHYLDTIVALWQAEDGDVLKVEIVVRSAARGAASASARAGQAADAAKASAERAKANALAKTDRAATPAQGRTTPEIGKNGEMLGSPVDSRYTFDSFVEGPSNRVCLAAARAAVEKGPNAARFNPLFFHSNVGLGKTHLLQAIANAAKAKDPSKRVVYLTAEYFMWRFASAIRDQSALRLKETLHEIDLLIIDDMQFLQGEKIQSEFCHLINTLLDSARQVVVAGDRPPSELESLDPRVRSRLQGGVALEIQSPDFGMRLAMLERRLADARKDDTSLDISSEVLTHVARTVTSSFRELEGAFNQLVFRHSFEPNIALDRVDDILGHLVRVDDEKKIRIEDIQKAVANHYNVARSELLSNRRTRSVVRPRQIAMFLSKTMTPRSLPEIGRRFGGKDHTTVLHAVRKVEQLIKDDAKLAKEIELLRRLIRE</sequence>
<dbReference type="GO" id="GO:0006270">
    <property type="term" value="P:DNA replication initiation"/>
    <property type="evidence" value="ECO:0007669"/>
    <property type="project" value="UniProtKB-UniRule"/>
</dbReference>
<dbReference type="AlphaFoldDB" id="A0A4P6UX11"/>
<comment type="caution">
    <text evidence="8">Lacks conserved residue(s) required for the propagation of feature annotation.</text>
</comment>
<dbReference type="InterPro" id="IPR013159">
    <property type="entry name" value="DnaA_C"/>
</dbReference>
<feature type="region of interest" description="Domain I, interacts with DnaA modulators" evidence="8">
    <location>
        <begin position="1"/>
        <end position="120"/>
    </location>
</feature>
<evidence type="ECO:0000256" key="3">
    <source>
        <dbReference type="ARBA" id="ARBA00022705"/>
    </source>
</evidence>
<dbReference type="InterPro" id="IPR001957">
    <property type="entry name" value="Chromosome_initiator_DnaA"/>
</dbReference>
<dbReference type="OrthoDB" id="9807019at2"/>
<dbReference type="Pfam" id="PF08299">
    <property type="entry name" value="Bac_DnaA_C"/>
    <property type="match status" value="1"/>
</dbReference>